<sequence>MHFKTFRILSVEAEDLKLVSFFQKLQYTIANCLNAVKCSPLDPSKAFGKLKCI</sequence>
<organism evidence="1 2">
    <name type="scientific">Marchantia polymorpha</name>
    <name type="common">Common liverwort</name>
    <name type="synonym">Marchantia aquatica</name>
    <dbReference type="NCBI Taxonomy" id="3197"/>
    <lineage>
        <taxon>Eukaryota</taxon>
        <taxon>Viridiplantae</taxon>
        <taxon>Streptophyta</taxon>
        <taxon>Embryophyta</taxon>
        <taxon>Marchantiophyta</taxon>
        <taxon>Marchantiopsida</taxon>
        <taxon>Marchantiidae</taxon>
        <taxon>Marchantiales</taxon>
        <taxon>Marchantiaceae</taxon>
        <taxon>Marchantia</taxon>
    </lineage>
</organism>
<evidence type="ECO:0000313" key="2">
    <source>
        <dbReference type="Proteomes" id="UP000244005"/>
    </source>
</evidence>
<keyword evidence="2" id="KW-1185">Reference proteome</keyword>
<dbReference type="AlphaFoldDB" id="A0A2R6VX80"/>
<gene>
    <name evidence="1" type="ORF">MARPO_YA0055</name>
</gene>
<evidence type="ECO:0000313" key="1">
    <source>
        <dbReference type="EMBL" id="PTQ26205.1"/>
    </source>
</evidence>
<protein>
    <submittedName>
        <fullName evidence="1">Uncharacterized protein</fullName>
    </submittedName>
</protein>
<accession>A0A2R6VX80</accession>
<dbReference type="EMBL" id="KZ772944">
    <property type="protein sequence ID" value="PTQ26205.1"/>
    <property type="molecule type" value="Genomic_DNA"/>
</dbReference>
<dbReference type="Proteomes" id="UP000244005">
    <property type="component" value="Chromosome Y"/>
</dbReference>
<dbReference type="Gramene" id="MpVg00610.1">
    <property type="protein sequence ID" value="MpVg00610.1.cds1"/>
    <property type="gene ID" value="MpVg00610"/>
</dbReference>
<reference evidence="2" key="1">
    <citation type="journal article" date="2017" name="Cell">
        <title>Insights into land plant evolution garnered from the Marchantia polymorpha genome.</title>
        <authorList>
            <person name="Bowman J.L."/>
            <person name="Kohchi T."/>
            <person name="Yamato K.T."/>
            <person name="Jenkins J."/>
            <person name="Shu S."/>
            <person name="Ishizaki K."/>
            <person name="Yamaoka S."/>
            <person name="Nishihama R."/>
            <person name="Nakamura Y."/>
            <person name="Berger F."/>
            <person name="Adam C."/>
            <person name="Aki S.S."/>
            <person name="Althoff F."/>
            <person name="Araki T."/>
            <person name="Arteaga-Vazquez M.A."/>
            <person name="Balasubrmanian S."/>
            <person name="Barry K."/>
            <person name="Bauer D."/>
            <person name="Boehm C.R."/>
            <person name="Briginshaw L."/>
            <person name="Caballero-Perez J."/>
            <person name="Catarino B."/>
            <person name="Chen F."/>
            <person name="Chiyoda S."/>
            <person name="Chovatia M."/>
            <person name="Davies K.M."/>
            <person name="Delmans M."/>
            <person name="Demura T."/>
            <person name="Dierschke T."/>
            <person name="Dolan L."/>
            <person name="Dorantes-Acosta A.E."/>
            <person name="Eklund D.M."/>
            <person name="Florent S.N."/>
            <person name="Flores-Sandoval E."/>
            <person name="Fujiyama A."/>
            <person name="Fukuzawa H."/>
            <person name="Galik B."/>
            <person name="Grimanelli D."/>
            <person name="Grimwood J."/>
            <person name="Grossniklaus U."/>
            <person name="Hamada T."/>
            <person name="Haseloff J."/>
            <person name="Hetherington A.J."/>
            <person name="Higo A."/>
            <person name="Hirakawa Y."/>
            <person name="Hundley H.N."/>
            <person name="Ikeda Y."/>
            <person name="Inoue K."/>
            <person name="Inoue S.I."/>
            <person name="Ishida S."/>
            <person name="Jia Q."/>
            <person name="Kakita M."/>
            <person name="Kanazawa T."/>
            <person name="Kawai Y."/>
            <person name="Kawashima T."/>
            <person name="Kennedy M."/>
            <person name="Kinose K."/>
            <person name="Kinoshita T."/>
            <person name="Kohara Y."/>
            <person name="Koide E."/>
            <person name="Komatsu K."/>
            <person name="Kopischke S."/>
            <person name="Kubo M."/>
            <person name="Kyozuka J."/>
            <person name="Lagercrantz U."/>
            <person name="Lin S.S."/>
            <person name="Lindquist E."/>
            <person name="Lipzen A.M."/>
            <person name="Lu C.W."/>
            <person name="De Luna E."/>
            <person name="Martienssen R.A."/>
            <person name="Minamino N."/>
            <person name="Mizutani M."/>
            <person name="Mizutani M."/>
            <person name="Mochizuki N."/>
            <person name="Monte I."/>
            <person name="Mosher R."/>
            <person name="Nagasaki H."/>
            <person name="Nakagami H."/>
            <person name="Naramoto S."/>
            <person name="Nishitani K."/>
            <person name="Ohtani M."/>
            <person name="Okamoto T."/>
            <person name="Okumura M."/>
            <person name="Phillips J."/>
            <person name="Pollak B."/>
            <person name="Reinders A."/>
            <person name="Rovekamp M."/>
            <person name="Sano R."/>
            <person name="Sawa S."/>
            <person name="Schmid M.W."/>
            <person name="Shirakawa M."/>
            <person name="Solano R."/>
            <person name="Spunde A."/>
            <person name="Suetsugu N."/>
            <person name="Sugano S."/>
            <person name="Sugiyama A."/>
            <person name="Sun R."/>
            <person name="Suzuki Y."/>
            <person name="Takenaka M."/>
            <person name="Takezawa D."/>
            <person name="Tomogane H."/>
            <person name="Tsuzuki M."/>
            <person name="Ueda T."/>
            <person name="Umeda M."/>
            <person name="Ward J.M."/>
            <person name="Watanabe Y."/>
            <person name="Yazaki K."/>
            <person name="Yokoyama R."/>
            <person name="Yoshitake Y."/>
            <person name="Yotsui I."/>
            <person name="Zachgo S."/>
            <person name="Schmutz J."/>
        </authorList>
    </citation>
    <scope>NUCLEOTIDE SEQUENCE [LARGE SCALE GENOMIC DNA]</scope>
    <source>
        <strain evidence="2">Tak-1</strain>
    </source>
</reference>
<name>A0A2R6VX80_MARPO</name>
<proteinExistence type="predicted"/>